<evidence type="ECO:0000313" key="2">
    <source>
        <dbReference type="EMBL" id="ERM95553.1"/>
    </source>
</evidence>
<sequence>MKLQRTEIMGFVSVRLLCVAHTAHVDTSVTGICQIVYSGNLDFTKGYRQIPCSGEKGEKGEDD</sequence>
<dbReference type="Gramene" id="ERM95553">
    <property type="protein sequence ID" value="ERM95553"/>
    <property type="gene ID" value="AMTR_s00023p00058930"/>
</dbReference>
<evidence type="ECO:0000313" key="3">
    <source>
        <dbReference type="Proteomes" id="UP000017836"/>
    </source>
</evidence>
<gene>
    <name evidence="2" type="ORF">AMTR_s00023p00058930</name>
</gene>
<keyword evidence="3" id="KW-1185">Reference proteome</keyword>
<protein>
    <recommendedName>
        <fullName evidence="4">Secreted protein</fullName>
    </recommendedName>
</protein>
<accession>W1NJ51</accession>
<evidence type="ECO:0008006" key="4">
    <source>
        <dbReference type="Google" id="ProtNLM"/>
    </source>
</evidence>
<dbReference type="HOGENOM" id="CLU_2888732_0_0_1"/>
<dbReference type="AlphaFoldDB" id="W1NJ51"/>
<reference evidence="3" key="1">
    <citation type="journal article" date="2013" name="Science">
        <title>The Amborella genome and the evolution of flowering plants.</title>
        <authorList>
            <consortium name="Amborella Genome Project"/>
        </authorList>
    </citation>
    <scope>NUCLEOTIDE SEQUENCE [LARGE SCALE GENOMIC DNA]</scope>
</reference>
<dbReference type="EMBL" id="KI397474">
    <property type="protein sequence ID" value="ERM95553.1"/>
    <property type="molecule type" value="Genomic_DNA"/>
</dbReference>
<name>W1NJ51_AMBTC</name>
<evidence type="ECO:0000256" key="1">
    <source>
        <dbReference type="SAM" id="SignalP"/>
    </source>
</evidence>
<organism evidence="2 3">
    <name type="scientific">Amborella trichopoda</name>
    <dbReference type="NCBI Taxonomy" id="13333"/>
    <lineage>
        <taxon>Eukaryota</taxon>
        <taxon>Viridiplantae</taxon>
        <taxon>Streptophyta</taxon>
        <taxon>Embryophyta</taxon>
        <taxon>Tracheophyta</taxon>
        <taxon>Spermatophyta</taxon>
        <taxon>Magnoliopsida</taxon>
        <taxon>Amborellales</taxon>
        <taxon>Amborellaceae</taxon>
        <taxon>Amborella</taxon>
    </lineage>
</organism>
<feature type="chain" id="PRO_5004806701" description="Secreted protein" evidence="1">
    <location>
        <begin position="23"/>
        <end position="63"/>
    </location>
</feature>
<feature type="signal peptide" evidence="1">
    <location>
        <begin position="1"/>
        <end position="22"/>
    </location>
</feature>
<proteinExistence type="predicted"/>
<keyword evidence="1" id="KW-0732">Signal</keyword>
<dbReference type="Proteomes" id="UP000017836">
    <property type="component" value="Unassembled WGS sequence"/>
</dbReference>